<evidence type="ECO:0000313" key="1">
    <source>
        <dbReference type="EMBL" id="HEC79276.1"/>
    </source>
</evidence>
<reference evidence="1" key="1">
    <citation type="journal article" date="2020" name="mSystems">
        <title>Genome- and Community-Level Interaction Insights into Carbon Utilization and Element Cycling Functions of Hydrothermarchaeota in Hydrothermal Sediment.</title>
        <authorList>
            <person name="Zhou Z."/>
            <person name="Liu Y."/>
            <person name="Xu W."/>
            <person name="Pan J."/>
            <person name="Luo Z.H."/>
            <person name="Li M."/>
        </authorList>
    </citation>
    <scope>NUCLEOTIDE SEQUENCE</scope>
    <source>
        <strain evidence="1">HyVt-388</strain>
    </source>
</reference>
<organism evidence="1 2">
    <name type="scientific">candidate division WOR-3 bacterium</name>
    <dbReference type="NCBI Taxonomy" id="2052148"/>
    <lineage>
        <taxon>Bacteria</taxon>
        <taxon>Bacteria division WOR-3</taxon>
    </lineage>
</organism>
<proteinExistence type="predicted"/>
<dbReference type="AlphaFoldDB" id="A0A9C9EP29"/>
<dbReference type="Proteomes" id="UP000885826">
    <property type="component" value="Unassembled WGS sequence"/>
</dbReference>
<protein>
    <submittedName>
        <fullName evidence="1">Uncharacterized protein</fullName>
    </submittedName>
</protein>
<gene>
    <name evidence="1" type="ORF">ENI34_09095</name>
</gene>
<comment type="caution">
    <text evidence="1">The sequence shown here is derived from an EMBL/GenBank/DDBJ whole genome shotgun (WGS) entry which is preliminary data.</text>
</comment>
<name>A0A9C9EP29_UNCW3</name>
<accession>A0A9C9EP29</accession>
<evidence type="ECO:0000313" key="2">
    <source>
        <dbReference type="Proteomes" id="UP000885826"/>
    </source>
</evidence>
<dbReference type="EMBL" id="DRIG01000095">
    <property type="protein sequence ID" value="HEC79276.1"/>
    <property type="molecule type" value="Genomic_DNA"/>
</dbReference>
<sequence>MEKKPLETKRLLLDYCPAKRIFDDERFAGNFTMFQKTEEMKTQDVLIPEKKDLGTIKACKCSGVLKQGVFLNAEKSREITHTQYDTPYTKSSWECCCIISYQKGIDIEKIKEIFQPGVKALY</sequence>